<organism evidence="1 2">
    <name type="scientific">Hermanssonia centrifuga</name>
    <dbReference type="NCBI Taxonomy" id="98765"/>
    <lineage>
        <taxon>Eukaryota</taxon>
        <taxon>Fungi</taxon>
        <taxon>Dikarya</taxon>
        <taxon>Basidiomycota</taxon>
        <taxon>Agaricomycotina</taxon>
        <taxon>Agaricomycetes</taxon>
        <taxon>Polyporales</taxon>
        <taxon>Meruliaceae</taxon>
        <taxon>Hermanssonia</taxon>
    </lineage>
</organism>
<keyword evidence="2" id="KW-1185">Reference proteome</keyword>
<feature type="non-terminal residue" evidence="1">
    <location>
        <position position="420"/>
    </location>
</feature>
<dbReference type="EMBL" id="MLYV02001215">
    <property type="protein sequence ID" value="PSR72097.1"/>
    <property type="molecule type" value="Genomic_DNA"/>
</dbReference>
<evidence type="ECO:0000313" key="2">
    <source>
        <dbReference type="Proteomes" id="UP000186601"/>
    </source>
</evidence>
<proteinExistence type="predicted"/>
<evidence type="ECO:0000313" key="1">
    <source>
        <dbReference type="EMBL" id="PSR72097.1"/>
    </source>
</evidence>
<dbReference type="OrthoDB" id="2928561at2759"/>
<reference evidence="1 2" key="1">
    <citation type="submission" date="2018-02" db="EMBL/GenBank/DDBJ databases">
        <title>Genome sequence of the basidiomycete white-rot fungus Phlebia centrifuga.</title>
        <authorList>
            <person name="Granchi Z."/>
            <person name="Peng M."/>
            <person name="de Vries R.P."/>
            <person name="Hilden K."/>
            <person name="Makela M.R."/>
            <person name="Grigoriev I."/>
            <person name="Riley R."/>
        </authorList>
    </citation>
    <scope>NUCLEOTIDE SEQUENCE [LARGE SCALE GENOMIC DNA]</scope>
    <source>
        <strain evidence="1 2">FBCC195</strain>
    </source>
</reference>
<protein>
    <submittedName>
        <fullName evidence="1">Uncharacterized protein</fullName>
    </submittedName>
</protein>
<gene>
    <name evidence="1" type="ORF">PHLCEN_2v12030</name>
</gene>
<dbReference type="Proteomes" id="UP000186601">
    <property type="component" value="Unassembled WGS sequence"/>
</dbReference>
<comment type="caution">
    <text evidence="1">The sequence shown here is derived from an EMBL/GenBank/DDBJ whole genome shotgun (WGS) entry which is preliminary data.</text>
</comment>
<sequence>MSQASEEEEELRSQTKFLGQEHLPREIEGKAFNKRRFYVEFKIGGMKKKTEHCSGNGRLEWNLNKAVSFTTVDSSSIFEAAIYAKRAFSIVHDAVKIDGLSDSVESILPPSDSQDTSCVVTRVLDSFPDVQLEFHIKVTTAASLGDAIKAAIRNIAEPVQELPGSHLPEIPADVASAAAGTAQTVGKLLVPVLKKIKPVCDAMNSISEILNNQLKRNDKIGELFAKMDSFYSIVGKDLMSRLGGGGSSSLIAILQRISVMTMECCSFIQLYISNLNASGFVAGALKNSVSSNNDRIETYCNIFDSLQQDFRDAIRVDTHHIVERMGTYFLADELSFGRENLTLILTAEYASLGDMPHVKGASLNAEGSCLEGTRKDILGVVSKWISKSPGRQPILLLTGEAGTGKSAIACSVAVEFAALG</sequence>
<name>A0A2R6NI71_9APHY</name>
<dbReference type="AlphaFoldDB" id="A0A2R6NI71"/>
<dbReference type="STRING" id="98765.A0A2R6NI71"/>
<accession>A0A2R6NI71</accession>